<accession>A0ABW6T2V6</accession>
<dbReference type="Pfam" id="PF14355">
    <property type="entry name" value="Abi_C"/>
    <property type="match status" value="1"/>
</dbReference>
<evidence type="ECO:0000313" key="3">
    <source>
        <dbReference type="Proteomes" id="UP001602013"/>
    </source>
</evidence>
<proteinExistence type="predicted"/>
<protein>
    <submittedName>
        <fullName evidence="2">Abortive infection family protein</fullName>
    </submittedName>
</protein>
<gene>
    <name evidence="2" type="ORF">ACFYXI_39145</name>
</gene>
<comment type="caution">
    <text evidence="2">The sequence shown here is derived from an EMBL/GenBank/DDBJ whole genome shotgun (WGS) entry which is preliminary data.</text>
</comment>
<dbReference type="InterPro" id="IPR026001">
    <property type="entry name" value="Abi-like_C"/>
</dbReference>
<evidence type="ECO:0000313" key="2">
    <source>
        <dbReference type="EMBL" id="MFF3671617.1"/>
    </source>
</evidence>
<reference evidence="2 3" key="1">
    <citation type="submission" date="2024-10" db="EMBL/GenBank/DDBJ databases">
        <title>The Natural Products Discovery Center: Release of the First 8490 Sequenced Strains for Exploring Actinobacteria Biosynthetic Diversity.</title>
        <authorList>
            <person name="Kalkreuter E."/>
            <person name="Kautsar S.A."/>
            <person name="Yang D."/>
            <person name="Bader C.D."/>
            <person name="Teijaro C.N."/>
            <person name="Fluegel L."/>
            <person name="Davis C.M."/>
            <person name="Simpson J.R."/>
            <person name="Lauterbach L."/>
            <person name="Steele A.D."/>
            <person name="Gui C."/>
            <person name="Meng S."/>
            <person name="Li G."/>
            <person name="Viehrig K."/>
            <person name="Ye F."/>
            <person name="Su P."/>
            <person name="Kiefer A.F."/>
            <person name="Nichols A."/>
            <person name="Cepeda A.J."/>
            <person name="Yan W."/>
            <person name="Fan B."/>
            <person name="Jiang Y."/>
            <person name="Adhikari A."/>
            <person name="Zheng C.-J."/>
            <person name="Schuster L."/>
            <person name="Cowan T.M."/>
            <person name="Smanski M.J."/>
            <person name="Chevrette M.G."/>
            <person name="De Carvalho L.P.S."/>
            <person name="Shen B."/>
        </authorList>
    </citation>
    <scope>NUCLEOTIDE SEQUENCE [LARGE SCALE GENOMIC DNA]</scope>
    <source>
        <strain evidence="2 3">NPDC002173</strain>
    </source>
</reference>
<organism evidence="2 3">
    <name type="scientific">Microtetraspora malaysiensis</name>
    <dbReference type="NCBI Taxonomy" id="161358"/>
    <lineage>
        <taxon>Bacteria</taxon>
        <taxon>Bacillati</taxon>
        <taxon>Actinomycetota</taxon>
        <taxon>Actinomycetes</taxon>
        <taxon>Streptosporangiales</taxon>
        <taxon>Streptosporangiaceae</taxon>
        <taxon>Microtetraspora</taxon>
    </lineage>
</organism>
<evidence type="ECO:0000259" key="1">
    <source>
        <dbReference type="Pfam" id="PF14355"/>
    </source>
</evidence>
<sequence length="278" mass="30758">MNISGDLVSRATRTAVRRLVSQLYKGAIIEYWENEGFKPAEIPISDAGVRQRTFDSYAADVDWSNLEQVARALRVFESILRRLERDGAGPEAFDEARDELARDGYRLTEQIRILSLHPQRLALHLDKLVDPSGIHSELERIRRVVADYPDDAIGAAKQLVEATAKVVLRERGIPCDERHDLPELVKEAQKALSLHASKQQATPDGTESVKKILGGLSGIAVGLAELRNRYGTGHGRSSAPSGLALRHARLAVNAATTWCEMVLDTLADPRAPWRVDDT</sequence>
<dbReference type="Proteomes" id="UP001602013">
    <property type="component" value="Unassembled WGS sequence"/>
</dbReference>
<dbReference type="RefSeq" id="WP_387417785.1">
    <property type="nucleotide sequence ID" value="NZ_JBIASD010000050.1"/>
</dbReference>
<feature type="domain" description="Abortive infection protein-like C-terminal" evidence="1">
    <location>
        <begin position="182"/>
        <end position="264"/>
    </location>
</feature>
<dbReference type="EMBL" id="JBIASD010000050">
    <property type="protein sequence ID" value="MFF3671617.1"/>
    <property type="molecule type" value="Genomic_DNA"/>
</dbReference>
<keyword evidence="3" id="KW-1185">Reference proteome</keyword>
<name>A0ABW6T2V6_9ACTN</name>